<dbReference type="STRING" id="1381081.BIY22_15100"/>
<evidence type="ECO:0000313" key="1">
    <source>
        <dbReference type="EMBL" id="OLQ92649.1"/>
    </source>
</evidence>
<protein>
    <submittedName>
        <fullName evidence="1">Uncharacterized protein</fullName>
    </submittedName>
</protein>
<dbReference type="AlphaFoldDB" id="A0A1Q9HP69"/>
<reference evidence="1 2" key="1">
    <citation type="submission" date="2016-09" db="EMBL/GenBank/DDBJ databases">
        <title>Genomic Taxonomy of the Vibrionaceae.</title>
        <authorList>
            <person name="Gonzalez-Castillo A."/>
            <person name="Gomez-Gil B."/>
            <person name="Enciso-Ibarra K."/>
        </authorList>
    </citation>
    <scope>NUCLEOTIDE SEQUENCE [LARGE SCALE GENOMIC DNA]</scope>
    <source>
        <strain evidence="1 2">CAIM 703</strain>
    </source>
</reference>
<dbReference type="EMBL" id="MJMJ01000002">
    <property type="protein sequence ID" value="OLQ92649.1"/>
    <property type="molecule type" value="Genomic_DNA"/>
</dbReference>
<evidence type="ECO:0000313" key="2">
    <source>
        <dbReference type="Proteomes" id="UP000186313"/>
    </source>
</evidence>
<comment type="caution">
    <text evidence="1">The sequence shown here is derived from an EMBL/GenBank/DDBJ whole genome shotgun (WGS) entry which is preliminary data.</text>
</comment>
<gene>
    <name evidence="1" type="ORF">BIY22_15100</name>
</gene>
<accession>A0A1Q9HP69</accession>
<organism evidence="1 2">
    <name type="scientific">Vibrio panuliri</name>
    <dbReference type="NCBI Taxonomy" id="1381081"/>
    <lineage>
        <taxon>Bacteria</taxon>
        <taxon>Pseudomonadati</taxon>
        <taxon>Pseudomonadota</taxon>
        <taxon>Gammaproteobacteria</taxon>
        <taxon>Vibrionales</taxon>
        <taxon>Vibrionaceae</taxon>
        <taxon>Vibrio</taxon>
    </lineage>
</organism>
<sequence length="101" mass="10726">MGGSGGGFSPSGSNYECRRLQFTANVNSPQTAISQLNVGDLLPLVLMQRVITVTHNGSPIGSITGPRLQRLISCIQNGYSYIAEVTYINGGTCSVMVRCDD</sequence>
<proteinExistence type="predicted"/>
<dbReference type="Proteomes" id="UP000186313">
    <property type="component" value="Unassembled WGS sequence"/>
</dbReference>
<name>A0A1Q9HP69_9VIBR</name>